<keyword evidence="2" id="KW-1185">Reference proteome</keyword>
<name>A0A376BV85_9NEIS</name>
<reference evidence="1 2" key="1">
    <citation type="submission" date="2018-06" db="EMBL/GenBank/DDBJ databases">
        <authorList>
            <consortium name="Pathogen Informatics"/>
            <person name="Doyle S."/>
        </authorList>
    </citation>
    <scope>NUCLEOTIDE SEQUENCE [LARGE SCALE GENOMIC DNA]</scope>
    <source>
        <strain evidence="1 2">NCTC10283</strain>
    </source>
</reference>
<keyword evidence="1" id="KW-0808">Transferase</keyword>
<dbReference type="GO" id="GO:0016740">
    <property type="term" value="F:transferase activity"/>
    <property type="evidence" value="ECO:0007669"/>
    <property type="project" value="UniProtKB-KW"/>
</dbReference>
<organism evidence="1 2">
    <name type="scientific">Alysiella crassa</name>
    <dbReference type="NCBI Taxonomy" id="153491"/>
    <lineage>
        <taxon>Bacteria</taxon>
        <taxon>Pseudomonadati</taxon>
        <taxon>Pseudomonadota</taxon>
        <taxon>Betaproteobacteria</taxon>
        <taxon>Neisseriales</taxon>
        <taxon>Neisseriaceae</taxon>
        <taxon>Alysiella</taxon>
    </lineage>
</organism>
<dbReference type="Proteomes" id="UP000254209">
    <property type="component" value="Unassembled WGS sequence"/>
</dbReference>
<dbReference type="STRING" id="1120980.GCA_000745955_00245"/>
<evidence type="ECO:0000313" key="2">
    <source>
        <dbReference type="Proteomes" id="UP000254209"/>
    </source>
</evidence>
<dbReference type="InterPro" id="IPR014942">
    <property type="entry name" value="AbiEii"/>
</dbReference>
<dbReference type="AlphaFoldDB" id="A0A376BV85"/>
<gene>
    <name evidence="1" type="ORF">NCTC10283_02428</name>
</gene>
<evidence type="ECO:0000313" key="1">
    <source>
        <dbReference type="EMBL" id="SSY80866.1"/>
    </source>
</evidence>
<proteinExistence type="predicted"/>
<sequence>MILQSIHYRAKKHEAHLSHNALKNQQNTRFLALRHTGHYDDFMQKIRALLTDWQQDYYLPKSAPFVKHHYEYCVFDNQLTWDDGWAQPTHNSLNILDIYQEQYPDLSEYSLLQLCAQEAFLRRAAQLPQYPMMLKGSHLTRQYFANPAERVPQDLDFVLLGQYDSEKEVEAQLSAWAQAVSTQPCDDGVLFTAFAENAFWRNVDYAMSDDFPTTNTDLTCQINGQYVDLEMDISFNLPIPLPPEPVRVATAWDTFTFERAVPLPLQIAWKLHQTLTRPRFKDLYDLGFLMQSISHDEQITQTFAALIDECEHDNIQRERIAHLFNGQIAALFQPLDKEQYWETFIHQYGMPSQVQSWAQLFEWYEHHRMGAGFSLAAFQAA</sequence>
<accession>A0A376BV85</accession>
<dbReference type="Pfam" id="PF08843">
    <property type="entry name" value="AbiEii"/>
    <property type="match status" value="1"/>
</dbReference>
<dbReference type="EMBL" id="UFSO01000003">
    <property type="protein sequence ID" value="SSY80866.1"/>
    <property type="molecule type" value="Genomic_DNA"/>
</dbReference>
<protein>
    <submittedName>
        <fullName evidence="1">Nucleotidyl transferase of uncharacterized function (DUF1814)</fullName>
    </submittedName>
</protein>